<accession>A0ABU6A7E8</accession>
<keyword evidence="2" id="KW-1185">Reference proteome</keyword>
<evidence type="ECO:0000313" key="2">
    <source>
        <dbReference type="Proteomes" id="UP001327093"/>
    </source>
</evidence>
<evidence type="ECO:0000313" key="1">
    <source>
        <dbReference type="EMBL" id="MEB3367415.1"/>
    </source>
</evidence>
<reference evidence="1 2" key="1">
    <citation type="submission" date="2023-10" db="EMBL/GenBank/DDBJ databases">
        <title>Saccharopolyspora sp. nov., isolated from mangrove soil.</title>
        <authorList>
            <person name="Lu Y."/>
            <person name="Liu W."/>
        </authorList>
    </citation>
    <scope>NUCLEOTIDE SEQUENCE [LARGE SCALE GENOMIC DNA]</scope>
    <source>
        <strain evidence="1 2">S2-29</strain>
    </source>
</reference>
<gene>
    <name evidence="1" type="ORF">R4I43_08345</name>
</gene>
<comment type="caution">
    <text evidence="1">The sequence shown here is derived from an EMBL/GenBank/DDBJ whole genome shotgun (WGS) entry which is preliminary data.</text>
</comment>
<name>A0ABU6A7E8_9PSEU</name>
<protein>
    <submittedName>
        <fullName evidence="1">Uncharacterized protein</fullName>
    </submittedName>
</protein>
<proteinExistence type="predicted"/>
<dbReference type="EMBL" id="JAWLNX010000004">
    <property type="protein sequence ID" value="MEB3367415.1"/>
    <property type="molecule type" value="Genomic_DNA"/>
</dbReference>
<dbReference type="Proteomes" id="UP001327093">
    <property type="component" value="Unassembled WGS sequence"/>
</dbReference>
<organism evidence="1 2">
    <name type="scientific">Saccharopolyspora mangrovi</name>
    <dbReference type="NCBI Taxonomy" id="3082379"/>
    <lineage>
        <taxon>Bacteria</taxon>
        <taxon>Bacillati</taxon>
        <taxon>Actinomycetota</taxon>
        <taxon>Actinomycetes</taxon>
        <taxon>Pseudonocardiales</taxon>
        <taxon>Pseudonocardiaceae</taxon>
        <taxon>Saccharopolyspora</taxon>
    </lineage>
</organism>
<sequence>MAVLDVLTLSEAKTSLNIRDAVTQNDVELAGFITAASKRLDWLIGPVVRRQLISELHSGGGEHVFLKFYPVFSVQTVTEFKRDEAAGLVLAAETNLSRPDEAYQTHQYATGGGLLADRISRRSSAGTFSNRRARWAPGEENVEVSYTAGRFDVTANVEPLYKQGAALILQNMWRGQQDSTGGLGEFDVPQNNFPRWAVPRAVVQLFQDEIQQPKRLVA</sequence>
<dbReference type="RefSeq" id="WP_324264966.1">
    <property type="nucleotide sequence ID" value="NZ_JAWLNX010000004.1"/>
</dbReference>